<dbReference type="Proteomes" id="UP000789901">
    <property type="component" value="Unassembled WGS sequence"/>
</dbReference>
<proteinExistence type="predicted"/>
<reference evidence="1 2" key="1">
    <citation type="submission" date="2021-06" db="EMBL/GenBank/DDBJ databases">
        <authorList>
            <person name="Kallberg Y."/>
            <person name="Tangrot J."/>
            <person name="Rosling A."/>
        </authorList>
    </citation>
    <scope>NUCLEOTIDE SEQUENCE [LARGE SCALE GENOMIC DNA]</scope>
    <source>
        <strain evidence="1 2">120-4 pot B 10/14</strain>
    </source>
</reference>
<evidence type="ECO:0000313" key="1">
    <source>
        <dbReference type="EMBL" id="CAG8829546.1"/>
    </source>
</evidence>
<dbReference type="EMBL" id="CAJVQB010041475">
    <property type="protein sequence ID" value="CAG8829546.1"/>
    <property type="molecule type" value="Genomic_DNA"/>
</dbReference>
<comment type="caution">
    <text evidence="1">The sequence shown here is derived from an EMBL/GenBank/DDBJ whole genome shotgun (WGS) entry which is preliminary data.</text>
</comment>
<keyword evidence="2" id="KW-1185">Reference proteome</keyword>
<accession>A0ABN7WEU1</accession>
<organism evidence="1 2">
    <name type="scientific">Gigaspora margarita</name>
    <dbReference type="NCBI Taxonomy" id="4874"/>
    <lineage>
        <taxon>Eukaryota</taxon>
        <taxon>Fungi</taxon>
        <taxon>Fungi incertae sedis</taxon>
        <taxon>Mucoromycota</taxon>
        <taxon>Glomeromycotina</taxon>
        <taxon>Glomeromycetes</taxon>
        <taxon>Diversisporales</taxon>
        <taxon>Gigasporaceae</taxon>
        <taxon>Gigaspora</taxon>
    </lineage>
</organism>
<gene>
    <name evidence="1" type="ORF">GMARGA_LOCUS30013</name>
</gene>
<evidence type="ECO:0000313" key="2">
    <source>
        <dbReference type="Proteomes" id="UP000789901"/>
    </source>
</evidence>
<name>A0ABN7WEU1_GIGMA</name>
<feature type="non-terminal residue" evidence="1">
    <location>
        <position position="1"/>
    </location>
</feature>
<sequence length="89" mass="10466">TKNNDIMFKKCLDLETHKYLSQALANFWLKVSNQYNPKIIDKKSQLTELAKDKIGEVVGKILEENKDKTPEDFEKIFSKSKRDELFDIE</sequence>
<protein>
    <submittedName>
        <fullName evidence="1">27996_t:CDS:1</fullName>
    </submittedName>
</protein>